<dbReference type="NCBIfam" id="TIGR00277">
    <property type="entry name" value="HDIG"/>
    <property type="match status" value="1"/>
</dbReference>
<evidence type="ECO:0000313" key="10">
    <source>
        <dbReference type="EMBL" id="MFC6645777.1"/>
    </source>
</evidence>
<organism evidence="10 11">
    <name type="scientific">Granulicella cerasi</name>
    <dbReference type="NCBI Taxonomy" id="741063"/>
    <lineage>
        <taxon>Bacteria</taxon>
        <taxon>Pseudomonadati</taxon>
        <taxon>Acidobacteriota</taxon>
        <taxon>Terriglobia</taxon>
        <taxon>Terriglobales</taxon>
        <taxon>Acidobacteriaceae</taxon>
        <taxon>Granulicella</taxon>
    </lineage>
</organism>
<comment type="similarity">
    <text evidence="8">Belongs to the tRNA nucleotidyltransferase/poly(A) polymerase family.</text>
</comment>
<evidence type="ECO:0000256" key="1">
    <source>
        <dbReference type="ARBA" id="ARBA00001946"/>
    </source>
</evidence>
<keyword evidence="8" id="KW-0694">RNA-binding</keyword>
<dbReference type="PANTHER" id="PTHR46173:SF1">
    <property type="entry name" value="CCA TRNA NUCLEOTIDYLTRANSFERASE 1, MITOCHONDRIAL"/>
    <property type="match status" value="1"/>
</dbReference>
<reference evidence="11" key="1">
    <citation type="journal article" date="2019" name="Int. J. Syst. Evol. Microbiol.">
        <title>The Global Catalogue of Microorganisms (GCM) 10K type strain sequencing project: providing services to taxonomists for standard genome sequencing and annotation.</title>
        <authorList>
            <consortium name="The Broad Institute Genomics Platform"/>
            <consortium name="The Broad Institute Genome Sequencing Center for Infectious Disease"/>
            <person name="Wu L."/>
            <person name="Ma J."/>
        </authorList>
    </citation>
    <scope>NUCLEOTIDE SEQUENCE [LARGE SCALE GENOMIC DNA]</scope>
    <source>
        <strain evidence="11">CGMCC 1.16026</strain>
    </source>
</reference>
<keyword evidence="7" id="KW-0460">Magnesium</keyword>
<dbReference type="CDD" id="cd05398">
    <property type="entry name" value="NT_ClassII-CCAase"/>
    <property type="match status" value="1"/>
</dbReference>
<keyword evidence="11" id="KW-1185">Reference proteome</keyword>
<evidence type="ECO:0000256" key="8">
    <source>
        <dbReference type="RuleBase" id="RU003953"/>
    </source>
</evidence>
<name>A0ABW1Z8J7_9BACT</name>
<evidence type="ECO:0000256" key="2">
    <source>
        <dbReference type="ARBA" id="ARBA00022679"/>
    </source>
</evidence>
<dbReference type="Pfam" id="PF01966">
    <property type="entry name" value="HD"/>
    <property type="match status" value="1"/>
</dbReference>
<feature type="domain" description="HD" evidence="9">
    <location>
        <begin position="268"/>
        <end position="389"/>
    </location>
</feature>
<accession>A0ABW1Z8J7</accession>
<dbReference type="InterPro" id="IPR043519">
    <property type="entry name" value="NT_sf"/>
</dbReference>
<dbReference type="Gene3D" id="3.30.460.10">
    <property type="entry name" value="Beta Polymerase, domain 2"/>
    <property type="match status" value="1"/>
</dbReference>
<dbReference type="RefSeq" id="WP_263369493.1">
    <property type="nucleotide sequence ID" value="NZ_JAGSYD010000001.1"/>
</dbReference>
<comment type="caution">
    <text evidence="10">The sequence shown here is derived from an EMBL/GenBank/DDBJ whole genome shotgun (WGS) entry which is preliminary data.</text>
</comment>
<keyword evidence="2 8" id="KW-0808">Transferase</keyword>
<evidence type="ECO:0000259" key="9">
    <source>
        <dbReference type="PROSITE" id="PS51831"/>
    </source>
</evidence>
<proteinExistence type="inferred from homology"/>
<protein>
    <submittedName>
        <fullName evidence="10">CCA tRNA nucleotidyltransferase</fullName>
    </submittedName>
</protein>
<dbReference type="Pfam" id="PF01743">
    <property type="entry name" value="PolyA_pol"/>
    <property type="match status" value="1"/>
</dbReference>
<dbReference type="SUPFAM" id="SSF81301">
    <property type="entry name" value="Nucleotidyltransferase"/>
    <property type="match status" value="1"/>
</dbReference>
<sequence length="475" mass="52276">MSRLEHPRLSDPRYRAALAVVERLRAHGFEAVFAGGCVRDLLLGVAAKDYDVATSARPEQVQALFPNSNAIGAHFGVVQVVGKIEDERIATEVATFRHDGAYSDGRRPEAVQYATSAAEDVARRDFTINGLLLDVARFEAGATLEASVLDYCGGIADLCAGVVRAIGDPARRFDEDKLRLLRAVRFAARLNFVIEPQTFAAMQREAANIEQVSKERIANELTLILTQGHARRGLELLDASGLLQHVLPEVSAMHGVEQPPQYHPEGDVWVHTLMLLEHLPVGASATLAWGMLLHDVGKPATFTPPDPAKLGDRIRFNGHAERGVEIAREILNRLRFSNEAKEQILALVKHHMQFGEVEKMKPSTLKRFLRMPQFDEHLALHYADVMSAHRILGAYAYAKHHYENSEEEALRPALFITGAELIASGLKPGPEFKQILTAAEDAQLEGQFASQEEAQAWLARFLAQGAASKEQGSGT</sequence>
<dbReference type="Proteomes" id="UP001596391">
    <property type="component" value="Unassembled WGS sequence"/>
</dbReference>
<dbReference type="InterPro" id="IPR006675">
    <property type="entry name" value="HDIG_dom"/>
</dbReference>
<dbReference type="EMBL" id="JBHSWI010000001">
    <property type="protein sequence ID" value="MFC6645777.1"/>
    <property type="molecule type" value="Genomic_DNA"/>
</dbReference>
<keyword evidence="3" id="KW-0819">tRNA processing</keyword>
<keyword evidence="5" id="KW-0479">Metal-binding</keyword>
<dbReference type="InterPro" id="IPR003607">
    <property type="entry name" value="HD/PDEase_dom"/>
</dbReference>
<dbReference type="SUPFAM" id="SSF81891">
    <property type="entry name" value="Poly A polymerase C-terminal region-like"/>
    <property type="match status" value="1"/>
</dbReference>
<gene>
    <name evidence="10" type="ORF">ACFQBQ_09330</name>
</gene>
<dbReference type="InterPro" id="IPR050264">
    <property type="entry name" value="Bact_CCA-adding_enz_type3_sf"/>
</dbReference>
<dbReference type="InterPro" id="IPR006674">
    <property type="entry name" value="HD_domain"/>
</dbReference>
<comment type="cofactor">
    <cofactor evidence="1">
        <name>Mg(2+)</name>
        <dbReference type="ChEBI" id="CHEBI:18420"/>
    </cofactor>
</comment>
<evidence type="ECO:0000256" key="6">
    <source>
        <dbReference type="ARBA" id="ARBA00022741"/>
    </source>
</evidence>
<dbReference type="PANTHER" id="PTHR46173">
    <property type="entry name" value="CCA TRNA NUCLEOTIDYLTRANSFERASE 1, MITOCHONDRIAL"/>
    <property type="match status" value="1"/>
</dbReference>
<evidence type="ECO:0000256" key="3">
    <source>
        <dbReference type="ARBA" id="ARBA00022694"/>
    </source>
</evidence>
<evidence type="ECO:0000256" key="4">
    <source>
        <dbReference type="ARBA" id="ARBA00022695"/>
    </source>
</evidence>
<keyword evidence="6" id="KW-0547">Nucleotide-binding</keyword>
<evidence type="ECO:0000256" key="7">
    <source>
        <dbReference type="ARBA" id="ARBA00022842"/>
    </source>
</evidence>
<evidence type="ECO:0000313" key="11">
    <source>
        <dbReference type="Proteomes" id="UP001596391"/>
    </source>
</evidence>
<dbReference type="PROSITE" id="PS51831">
    <property type="entry name" value="HD"/>
    <property type="match status" value="1"/>
</dbReference>
<keyword evidence="4" id="KW-0548">Nucleotidyltransferase</keyword>
<dbReference type="InterPro" id="IPR002646">
    <property type="entry name" value="PolA_pol_head_dom"/>
</dbReference>
<dbReference type="InterPro" id="IPR032828">
    <property type="entry name" value="PolyA_RNA-bd"/>
</dbReference>
<dbReference type="CDD" id="cd00077">
    <property type="entry name" value="HDc"/>
    <property type="match status" value="1"/>
</dbReference>
<evidence type="ECO:0000256" key="5">
    <source>
        <dbReference type="ARBA" id="ARBA00022723"/>
    </source>
</evidence>
<dbReference type="Gene3D" id="1.10.3090.10">
    <property type="entry name" value="cca-adding enzyme, domain 2"/>
    <property type="match status" value="1"/>
</dbReference>
<dbReference type="Pfam" id="PF12627">
    <property type="entry name" value="PolyA_pol_RNAbd"/>
    <property type="match status" value="1"/>
</dbReference>